<dbReference type="InterPro" id="IPR018378">
    <property type="entry name" value="C-type_lectin_CS"/>
</dbReference>
<dbReference type="SUPFAM" id="SSF56436">
    <property type="entry name" value="C-type lectin-like"/>
    <property type="match status" value="2"/>
</dbReference>
<dbReference type="PANTHER" id="PTHR22801">
    <property type="entry name" value="LITHOSTATHINE"/>
    <property type="match status" value="1"/>
</dbReference>
<sequence>MLSKIPLKGVPLSDISHKWAPGEPNNLNDDENCVYLTPNGAIGDINCWIPKPYVCYKKNDENQVLNECGTTDNAYSMDEISGSCYKFHGTPRTYSRAFMTCAAEGGYLSIINSEAEANYIRKLFARNPASSMIGPFYKDVAYLGFNDWSEHGDWLTIHDETLEKAGYAKWSTGEPNNKTNEFCGGVYRSGLLLDLHCDSVHAFICEKSPGSLLWD</sequence>
<evidence type="ECO:0000313" key="3">
    <source>
        <dbReference type="EMBL" id="CAH2234867.1"/>
    </source>
</evidence>
<evidence type="ECO:0000313" key="4">
    <source>
        <dbReference type="Proteomes" id="UP000838756"/>
    </source>
</evidence>
<evidence type="ECO:0000256" key="1">
    <source>
        <dbReference type="ARBA" id="ARBA00023157"/>
    </source>
</evidence>
<dbReference type="PROSITE" id="PS00615">
    <property type="entry name" value="C_TYPE_LECTIN_1"/>
    <property type="match status" value="1"/>
</dbReference>
<dbReference type="PROSITE" id="PS50041">
    <property type="entry name" value="C_TYPE_LECTIN_2"/>
    <property type="match status" value="2"/>
</dbReference>
<dbReference type="Proteomes" id="UP000838756">
    <property type="component" value="Unassembled WGS sequence"/>
</dbReference>
<dbReference type="InterPro" id="IPR016186">
    <property type="entry name" value="C-type_lectin-like/link_sf"/>
</dbReference>
<protein>
    <submittedName>
        <fullName evidence="3">Jg15355 protein</fullName>
    </submittedName>
</protein>
<name>A0A8S4RGW2_9NEOP</name>
<dbReference type="SMART" id="SM00034">
    <property type="entry name" value="CLECT"/>
    <property type="match status" value="1"/>
</dbReference>
<comment type="caution">
    <text evidence="3">The sequence shown here is derived from an EMBL/GenBank/DDBJ whole genome shotgun (WGS) entry which is preliminary data.</text>
</comment>
<proteinExistence type="predicted"/>
<dbReference type="Pfam" id="PF00059">
    <property type="entry name" value="Lectin_C"/>
    <property type="match status" value="1"/>
</dbReference>
<feature type="domain" description="C-type lectin" evidence="2">
    <location>
        <begin position="19"/>
        <end position="56"/>
    </location>
</feature>
<evidence type="ECO:0000259" key="2">
    <source>
        <dbReference type="PROSITE" id="PS50041"/>
    </source>
</evidence>
<organism evidence="3 4">
    <name type="scientific">Pararge aegeria aegeria</name>
    <dbReference type="NCBI Taxonomy" id="348720"/>
    <lineage>
        <taxon>Eukaryota</taxon>
        <taxon>Metazoa</taxon>
        <taxon>Ecdysozoa</taxon>
        <taxon>Arthropoda</taxon>
        <taxon>Hexapoda</taxon>
        <taxon>Insecta</taxon>
        <taxon>Pterygota</taxon>
        <taxon>Neoptera</taxon>
        <taxon>Endopterygota</taxon>
        <taxon>Lepidoptera</taxon>
        <taxon>Glossata</taxon>
        <taxon>Ditrysia</taxon>
        <taxon>Papilionoidea</taxon>
        <taxon>Nymphalidae</taxon>
        <taxon>Satyrinae</taxon>
        <taxon>Satyrini</taxon>
        <taxon>Parargina</taxon>
        <taxon>Pararge</taxon>
    </lineage>
</organism>
<accession>A0A8S4RGW2</accession>
<dbReference type="InterPro" id="IPR001304">
    <property type="entry name" value="C-type_lectin-like"/>
</dbReference>
<keyword evidence="1" id="KW-1015">Disulfide bond</keyword>
<feature type="domain" description="C-type lectin" evidence="2">
    <location>
        <begin position="80"/>
        <end position="206"/>
    </location>
</feature>
<dbReference type="Gene3D" id="3.10.100.10">
    <property type="entry name" value="Mannose-Binding Protein A, subunit A"/>
    <property type="match status" value="2"/>
</dbReference>
<dbReference type="AlphaFoldDB" id="A0A8S4RGW2"/>
<dbReference type="InterPro" id="IPR050801">
    <property type="entry name" value="Ca-Dep_Lectins_ImmuneDev"/>
</dbReference>
<dbReference type="PANTHER" id="PTHR22801:SF63">
    <property type="entry name" value="C-TYPE LECTIN DOMAIN-CONTAINING PROTEIN"/>
    <property type="match status" value="1"/>
</dbReference>
<keyword evidence="4" id="KW-1185">Reference proteome</keyword>
<dbReference type="InterPro" id="IPR016187">
    <property type="entry name" value="CTDL_fold"/>
</dbReference>
<dbReference type="OrthoDB" id="7357196at2759"/>
<reference evidence="3" key="1">
    <citation type="submission" date="2022-03" db="EMBL/GenBank/DDBJ databases">
        <authorList>
            <person name="Lindestad O."/>
        </authorList>
    </citation>
    <scope>NUCLEOTIDE SEQUENCE</scope>
</reference>
<gene>
    <name evidence="3" type="primary">jg15355</name>
    <name evidence="3" type="ORF">PAEG_LOCUS12593</name>
</gene>
<dbReference type="EMBL" id="CAKXAJ010025086">
    <property type="protein sequence ID" value="CAH2234867.1"/>
    <property type="molecule type" value="Genomic_DNA"/>
</dbReference>
<dbReference type="CDD" id="cd00037">
    <property type="entry name" value="CLECT"/>
    <property type="match status" value="1"/>
</dbReference>